<feature type="compositionally biased region" description="Pro residues" evidence="1">
    <location>
        <begin position="122"/>
        <end position="151"/>
    </location>
</feature>
<organism evidence="2 3">
    <name type="scientific">Nesidiocoris tenuis</name>
    <dbReference type="NCBI Taxonomy" id="355587"/>
    <lineage>
        <taxon>Eukaryota</taxon>
        <taxon>Metazoa</taxon>
        <taxon>Ecdysozoa</taxon>
        <taxon>Arthropoda</taxon>
        <taxon>Hexapoda</taxon>
        <taxon>Insecta</taxon>
        <taxon>Pterygota</taxon>
        <taxon>Neoptera</taxon>
        <taxon>Paraneoptera</taxon>
        <taxon>Hemiptera</taxon>
        <taxon>Heteroptera</taxon>
        <taxon>Panheteroptera</taxon>
        <taxon>Cimicomorpha</taxon>
        <taxon>Miridae</taxon>
        <taxon>Dicyphina</taxon>
        <taxon>Nesidiocoris</taxon>
    </lineage>
</organism>
<dbReference type="AlphaFoldDB" id="A0A6H5HRG6"/>
<protein>
    <submittedName>
        <fullName evidence="2">Uncharacterized protein</fullName>
    </submittedName>
</protein>
<accession>A0A6H5HRG6</accession>
<name>A0A6H5HRG6_9HEMI</name>
<feature type="compositionally biased region" description="Pro residues" evidence="1">
    <location>
        <begin position="175"/>
        <end position="188"/>
    </location>
</feature>
<gene>
    <name evidence="2" type="ORF">NTEN_LOCUS23197</name>
</gene>
<feature type="compositionally biased region" description="Polar residues" evidence="1">
    <location>
        <begin position="190"/>
        <end position="202"/>
    </location>
</feature>
<dbReference type="Proteomes" id="UP000479000">
    <property type="component" value="Unassembled WGS sequence"/>
</dbReference>
<evidence type="ECO:0000313" key="3">
    <source>
        <dbReference type="Proteomes" id="UP000479000"/>
    </source>
</evidence>
<feature type="region of interest" description="Disordered" evidence="1">
    <location>
        <begin position="122"/>
        <end position="202"/>
    </location>
</feature>
<evidence type="ECO:0000313" key="2">
    <source>
        <dbReference type="EMBL" id="CAB0019485.1"/>
    </source>
</evidence>
<dbReference type="EMBL" id="CADCXU010033966">
    <property type="protein sequence ID" value="CAB0019485.1"/>
    <property type="molecule type" value="Genomic_DNA"/>
</dbReference>
<keyword evidence="3" id="KW-1185">Reference proteome</keyword>
<sequence length="202" mass="22556">MEWDQQLLDIPADLCSPASDGSIREYSAYHSTLDFPLGAKVFLLTSKLNLFCAISSVLHPPNEQYNYPPDQVRIICQICDQRAVLIRLLFTYFQKFKPFYYHGLYFIQPPMVGNAVANPPPAYGPQHGPPPNRMGPPPGCMGGPRGPPSFSGPPRHPEHRGPIRGQHPSRGRPPMMGPPPKLMRPPFPSNREQNPPGRTNLE</sequence>
<proteinExistence type="predicted"/>
<evidence type="ECO:0000256" key="1">
    <source>
        <dbReference type="SAM" id="MobiDB-lite"/>
    </source>
</evidence>
<reference evidence="2 3" key="1">
    <citation type="submission" date="2020-02" db="EMBL/GenBank/DDBJ databases">
        <authorList>
            <person name="Ferguson B K."/>
        </authorList>
    </citation>
    <scope>NUCLEOTIDE SEQUENCE [LARGE SCALE GENOMIC DNA]</scope>
</reference>